<dbReference type="EMBL" id="MHOI01000013">
    <property type="protein sequence ID" value="OGZ61658.1"/>
    <property type="molecule type" value="Genomic_DNA"/>
</dbReference>
<protein>
    <submittedName>
        <fullName evidence="1">Uncharacterized protein</fullName>
    </submittedName>
</protein>
<evidence type="ECO:0000313" key="1">
    <source>
        <dbReference type="EMBL" id="OGZ61658.1"/>
    </source>
</evidence>
<name>A0A1G2HIE8_9BACT</name>
<organism evidence="1 2">
    <name type="scientific">Candidatus Spechtbacteria bacterium RIFCSPLOWO2_01_FULL_46_10</name>
    <dbReference type="NCBI Taxonomy" id="1802163"/>
    <lineage>
        <taxon>Bacteria</taxon>
        <taxon>Candidatus Spechtiibacteriota</taxon>
    </lineage>
</organism>
<accession>A0A1G2HIE8</accession>
<evidence type="ECO:0000313" key="2">
    <source>
        <dbReference type="Proteomes" id="UP000179153"/>
    </source>
</evidence>
<sequence>MQPYKLFVPPGRQYRAWVSGKYLKLVEEMLAVVEGKRVDAQLRQLRVHNFLVLYSLAERARYMKKDGHFEIWLRPDRVEHWPVDTGHEIGHIILVDKQEGMSDEEVEATCEWFAWNWAADPFNTRELMDLLQLLVPSGDGLTDE</sequence>
<reference evidence="1 2" key="1">
    <citation type="journal article" date="2016" name="Nat. Commun.">
        <title>Thousands of microbial genomes shed light on interconnected biogeochemical processes in an aquifer system.</title>
        <authorList>
            <person name="Anantharaman K."/>
            <person name="Brown C.T."/>
            <person name="Hug L.A."/>
            <person name="Sharon I."/>
            <person name="Castelle C.J."/>
            <person name="Probst A.J."/>
            <person name="Thomas B.C."/>
            <person name="Singh A."/>
            <person name="Wilkins M.J."/>
            <person name="Karaoz U."/>
            <person name="Brodie E.L."/>
            <person name="Williams K.H."/>
            <person name="Hubbard S.S."/>
            <person name="Banfield J.F."/>
        </authorList>
    </citation>
    <scope>NUCLEOTIDE SEQUENCE [LARGE SCALE GENOMIC DNA]</scope>
</reference>
<proteinExistence type="predicted"/>
<comment type="caution">
    <text evidence="1">The sequence shown here is derived from an EMBL/GenBank/DDBJ whole genome shotgun (WGS) entry which is preliminary data.</text>
</comment>
<dbReference type="Proteomes" id="UP000179153">
    <property type="component" value="Unassembled WGS sequence"/>
</dbReference>
<gene>
    <name evidence="1" type="ORF">A2932_00880</name>
</gene>
<dbReference type="AlphaFoldDB" id="A0A1G2HIE8"/>